<dbReference type="PANTHER" id="PTHR16220:SF0">
    <property type="entry name" value="WD REPEAT-CONTAINING PROTEIN WRAP73"/>
    <property type="match status" value="1"/>
</dbReference>
<gene>
    <name evidence="1" type="ORF">DNG_05416</name>
</gene>
<name>A0AAE8MXU3_9PEZI</name>
<evidence type="ECO:0000313" key="2">
    <source>
        <dbReference type="Proteomes" id="UP001187682"/>
    </source>
</evidence>
<accession>A0AAE8MXU3</accession>
<reference evidence="1" key="1">
    <citation type="submission" date="2018-03" db="EMBL/GenBank/DDBJ databases">
        <authorList>
            <person name="Guldener U."/>
        </authorList>
    </citation>
    <scope>NUCLEOTIDE SEQUENCE</scope>
</reference>
<dbReference type="EMBL" id="ONZQ02000007">
    <property type="protein sequence ID" value="SPO02741.1"/>
    <property type="molecule type" value="Genomic_DNA"/>
</dbReference>
<dbReference type="GO" id="GO:1990811">
    <property type="term" value="C:MWP complex"/>
    <property type="evidence" value="ECO:0007669"/>
    <property type="project" value="TreeGrafter"/>
</dbReference>
<sequence length="149" mass="16364">MFSPAFKFNIRSVESLNTIHEISLPPSELSGPVSSFIWSPLSRKILIAADTQIRVFGALSSDFRAVIRVPPPAVAKPTLIRFGPDDSVVCAFSAFGLKFSIFSLSSAKVVEINNPKFYQPLSAPRWQGHDQHPYTHYVGSADIMASRLG</sequence>
<dbReference type="PANTHER" id="PTHR16220">
    <property type="entry name" value="WD REPEAT PROTEIN 8-RELATED"/>
    <property type="match status" value="1"/>
</dbReference>
<dbReference type="GO" id="GO:1990810">
    <property type="term" value="P:microtubule anchoring at mitotic spindle pole body"/>
    <property type="evidence" value="ECO:0007669"/>
    <property type="project" value="TreeGrafter"/>
</dbReference>
<dbReference type="Proteomes" id="UP001187682">
    <property type="component" value="Unassembled WGS sequence"/>
</dbReference>
<dbReference type="GO" id="GO:0005815">
    <property type="term" value="C:microtubule organizing center"/>
    <property type="evidence" value="ECO:0007669"/>
    <property type="project" value="TreeGrafter"/>
</dbReference>
<dbReference type="SUPFAM" id="SSF50978">
    <property type="entry name" value="WD40 repeat-like"/>
    <property type="match status" value="1"/>
</dbReference>
<keyword evidence="2" id="KW-1185">Reference proteome</keyword>
<dbReference type="InterPro" id="IPR052778">
    <property type="entry name" value="Centrosome-WD_assoc"/>
</dbReference>
<dbReference type="AlphaFoldDB" id="A0AAE8MXU3"/>
<evidence type="ECO:0000313" key="1">
    <source>
        <dbReference type="EMBL" id="SPO02741.1"/>
    </source>
</evidence>
<dbReference type="InterPro" id="IPR036322">
    <property type="entry name" value="WD40_repeat_dom_sf"/>
</dbReference>
<organism evidence="1 2">
    <name type="scientific">Cephalotrichum gorgonifer</name>
    <dbReference type="NCBI Taxonomy" id="2041049"/>
    <lineage>
        <taxon>Eukaryota</taxon>
        <taxon>Fungi</taxon>
        <taxon>Dikarya</taxon>
        <taxon>Ascomycota</taxon>
        <taxon>Pezizomycotina</taxon>
        <taxon>Sordariomycetes</taxon>
        <taxon>Hypocreomycetidae</taxon>
        <taxon>Microascales</taxon>
        <taxon>Microascaceae</taxon>
        <taxon>Cephalotrichum</taxon>
    </lineage>
</organism>
<proteinExistence type="predicted"/>
<comment type="caution">
    <text evidence="1">The sequence shown here is derived from an EMBL/GenBank/DDBJ whole genome shotgun (WGS) entry which is preliminary data.</text>
</comment>
<protein>
    <submittedName>
        <fullName evidence="1">Uncharacterized protein</fullName>
    </submittedName>
</protein>